<organism evidence="1 2">
    <name type="scientific">Branchiibius hedensis</name>
    <dbReference type="NCBI Taxonomy" id="672460"/>
    <lineage>
        <taxon>Bacteria</taxon>
        <taxon>Bacillati</taxon>
        <taxon>Actinomycetota</taxon>
        <taxon>Actinomycetes</taxon>
        <taxon>Micrococcales</taxon>
        <taxon>Dermacoccaceae</taxon>
        <taxon>Branchiibius</taxon>
    </lineage>
</organism>
<dbReference type="Proteomes" id="UP000250028">
    <property type="component" value="Unassembled WGS sequence"/>
</dbReference>
<accession>A0A2Y8ZUP5</accession>
<name>A0A2Y8ZUP5_9MICO</name>
<sequence>MSWTVSGGTIAPGASLGWWFSWGGNGDVGPQLIQAEPLGASGELTTVNIAEGLDANGHLTYYATVRNDGSQPVAFQWRGGGF</sequence>
<dbReference type="AlphaFoldDB" id="A0A2Y8ZUP5"/>
<reference evidence="2" key="1">
    <citation type="submission" date="2016-10" db="EMBL/GenBank/DDBJ databases">
        <authorList>
            <person name="Varghese N."/>
            <person name="Submissions S."/>
        </authorList>
    </citation>
    <scope>NUCLEOTIDE SEQUENCE [LARGE SCALE GENOMIC DNA]</scope>
    <source>
        <strain evidence="2">DSM 22951</strain>
    </source>
</reference>
<proteinExistence type="predicted"/>
<gene>
    <name evidence="1" type="ORF">SAMN04489750_3510</name>
</gene>
<evidence type="ECO:0000313" key="2">
    <source>
        <dbReference type="Proteomes" id="UP000250028"/>
    </source>
</evidence>
<dbReference type="RefSeq" id="WP_109687873.1">
    <property type="nucleotide sequence ID" value="NZ_QGDN01000001.1"/>
</dbReference>
<evidence type="ECO:0000313" key="1">
    <source>
        <dbReference type="EMBL" id="SSA36130.1"/>
    </source>
</evidence>
<keyword evidence="2" id="KW-1185">Reference proteome</keyword>
<dbReference type="EMBL" id="UESZ01000001">
    <property type="protein sequence ID" value="SSA36130.1"/>
    <property type="molecule type" value="Genomic_DNA"/>
</dbReference>
<dbReference type="OrthoDB" id="4256222at2"/>
<protein>
    <submittedName>
        <fullName evidence="1">Uncharacterized protein</fullName>
    </submittedName>
</protein>